<reference evidence="1" key="1">
    <citation type="submission" date="2020-05" db="EMBL/GenBank/DDBJ databases">
        <authorList>
            <person name="Chiriac C."/>
            <person name="Salcher M."/>
            <person name="Ghai R."/>
            <person name="Kavagutti S V."/>
        </authorList>
    </citation>
    <scope>NUCLEOTIDE SEQUENCE</scope>
</reference>
<gene>
    <name evidence="1" type="ORF">UFOPK2579_00777</name>
</gene>
<name>A0A6J6PH35_9ZZZZ</name>
<evidence type="ECO:0000313" key="1">
    <source>
        <dbReference type="EMBL" id="CAB4697936.1"/>
    </source>
</evidence>
<proteinExistence type="predicted"/>
<sequence>MIVNLVRPRDLGDADLALARTGKLDKEALRADLESAGVPVTKTLVDGLAATARDHAERRALEDAQRGLVADFGVPSYELPRLAGGVDLGGLYDLAASLKEQGLA</sequence>
<dbReference type="EMBL" id="CAEZXR010000070">
    <property type="protein sequence ID" value="CAB4697936.1"/>
    <property type="molecule type" value="Genomic_DNA"/>
</dbReference>
<dbReference type="AlphaFoldDB" id="A0A6J6PH35"/>
<protein>
    <submittedName>
        <fullName evidence="1">Unannotated protein</fullName>
    </submittedName>
</protein>
<accession>A0A6J6PH35</accession>
<organism evidence="1">
    <name type="scientific">freshwater metagenome</name>
    <dbReference type="NCBI Taxonomy" id="449393"/>
    <lineage>
        <taxon>unclassified sequences</taxon>
        <taxon>metagenomes</taxon>
        <taxon>ecological metagenomes</taxon>
    </lineage>
</organism>